<evidence type="ECO:0000313" key="7">
    <source>
        <dbReference type="Proteomes" id="UP000532936"/>
    </source>
</evidence>
<dbReference type="Proteomes" id="UP000532936">
    <property type="component" value="Unassembled WGS sequence"/>
</dbReference>
<dbReference type="PANTHER" id="PTHR23528">
    <property type="match status" value="1"/>
</dbReference>
<keyword evidence="3 4" id="KW-0472">Membrane</keyword>
<dbReference type="Pfam" id="PF07690">
    <property type="entry name" value="MFS_1"/>
    <property type="match status" value="1"/>
</dbReference>
<feature type="transmembrane region" description="Helical" evidence="4">
    <location>
        <begin position="147"/>
        <end position="167"/>
    </location>
</feature>
<proteinExistence type="predicted"/>
<feature type="transmembrane region" description="Helical" evidence="4">
    <location>
        <begin position="271"/>
        <end position="288"/>
    </location>
</feature>
<dbReference type="InterPro" id="IPR011701">
    <property type="entry name" value="MFS"/>
</dbReference>
<comment type="caution">
    <text evidence="6">The sequence shown here is derived from an EMBL/GenBank/DDBJ whole genome shotgun (WGS) entry which is preliminary data.</text>
</comment>
<feature type="transmembrane region" description="Helical" evidence="4">
    <location>
        <begin position="87"/>
        <end position="103"/>
    </location>
</feature>
<feature type="transmembrane region" description="Helical" evidence="4">
    <location>
        <begin position="391"/>
        <end position="410"/>
    </location>
</feature>
<name>A0A7W6A4T4_9CAUL</name>
<dbReference type="EMBL" id="JACIDA010000003">
    <property type="protein sequence ID" value="MBB3873346.1"/>
    <property type="molecule type" value="Genomic_DNA"/>
</dbReference>
<evidence type="ECO:0000256" key="4">
    <source>
        <dbReference type="SAM" id="Phobius"/>
    </source>
</evidence>
<feature type="transmembrane region" description="Helical" evidence="4">
    <location>
        <begin position="56"/>
        <end position="75"/>
    </location>
</feature>
<reference evidence="6 7" key="1">
    <citation type="submission" date="2020-08" db="EMBL/GenBank/DDBJ databases">
        <title>Genomic Encyclopedia of Type Strains, Phase IV (KMG-IV): sequencing the most valuable type-strain genomes for metagenomic binning, comparative biology and taxonomic classification.</title>
        <authorList>
            <person name="Goeker M."/>
        </authorList>
    </citation>
    <scope>NUCLEOTIDE SEQUENCE [LARGE SCALE GENOMIC DNA]</scope>
    <source>
        <strain evidence="6 7">DSM 14878</strain>
    </source>
</reference>
<feature type="domain" description="Major facilitator superfamily (MFS) profile" evidence="5">
    <location>
        <begin position="224"/>
        <end position="414"/>
    </location>
</feature>
<feature type="transmembrane region" description="Helical" evidence="4">
    <location>
        <begin position="173"/>
        <end position="193"/>
    </location>
</feature>
<evidence type="ECO:0000256" key="1">
    <source>
        <dbReference type="ARBA" id="ARBA00022692"/>
    </source>
</evidence>
<evidence type="ECO:0000256" key="2">
    <source>
        <dbReference type="ARBA" id="ARBA00022989"/>
    </source>
</evidence>
<evidence type="ECO:0000259" key="5">
    <source>
        <dbReference type="PROSITE" id="PS50850"/>
    </source>
</evidence>
<dbReference type="SUPFAM" id="SSF103473">
    <property type="entry name" value="MFS general substrate transporter"/>
    <property type="match status" value="1"/>
</dbReference>
<feature type="transmembrane region" description="Helical" evidence="4">
    <location>
        <begin position="362"/>
        <end position="385"/>
    </location>
</feature>
<sequence length="414" mass="43132">MTAGVSPRPVGTAFLVGYAVAYIGAFIGVAPLLQVLAPLHAELIDGEAKGALLSQALFWGCMAAGIGNIIGGALSDRTRSRHGRRRPWIVVGAVLTVGSYALIQQSSTPLGLVLGLVSFQLTFNILLAPLIALFADRVPENRRSAMSAVMGMGYPLAAMIGSVVMAWGPQGEVARFAVLAAVVVVATVPFALLSREDPVSPDQVRAPLSGFSLPSLLRPFAVRDFSLAWTYRFLVVTGYSLVAFYLLFYIADAIGFPTLFPGRSAEAGHSLLTAIAVVGVVAVSTIVAMGGSRITRRKPLGVAGGVLLAIAAALLATTQDWTTVVIAFALYGVGQGCYGAIDIALMTDVLPSVEDRGKDLGLINLAVTLPQAIAPLVALVLLETLGLDFRSLFLAAAACFGGATLAVTAIRRVR</sequence>
<keyword evidence="1 4" id="KW-0812">Transmembrane</keyword>
<feature type="transmembrane region" description="Helical" evidence="4">
    <location>
        <begin position="233"/>
        <end position="251"/>
    </location>
</feature>
<feature type="transmembrane region" description="Helical" evidence="4">
    <location>
        <begin position="109"/>
        <end position="135"/>
    </location>
</feature>
<dbReference type="InterPro" id="IPR020846">
    <property type="entry name" value="MFS_dom"/>
</dbReference>
<dbReference type="RefSeq" id="WP_183198090.1">
    <property type="nucleotide sequence ID" value="NZ_JACIDA010000003.1"/>
</dbReference>
<evidence type="ECO:0000313" key="6">
    <source>
        <dbReference type="EMBL" id="MBB3873346.1"/>
    </source>
</evidence>
<dbReference type="InterPro" id="IPR036259">
    <property type="entry name" value="MFS_trans_sf"/>
</dbReference>
<evidence type="ECO:0000256" key="3">
    <source>
        <dbReference type="ARBA" id="ARBA00023136"/>
    </source>
</evidence>
<keyword evidence="2 4" id="KW-1133">Transmembrane helix</keyword>
<dbReference type="AlphaFoldDB" id="A0A7W6A4T4"/>
<dbReference type="PANTHER" id="PTHR23528:SF1">
    <property type="entry name" value="MAJOR FACILITATOR SUPERFAMILY (MFS) PROFILE DOMAIN-CONTAINING PROTEIN"/>
    <property type="match status" value="1"/>
</dbReference>
<dbReference type="Gene3D" id="1.20.1250.20">
    <property type="entry name" value="MFS general substrate transporter like domains"/>
    <property type="match status" value="2"/>
</dbReference>
<gene>
    <name evidence="6" type="ORF">GGR11_002908</name>
</gene>
<feature type="transmembrane region" description="Helical" evidence="4">
    <location>
        <begin position="300"/>
        <end position="318"/>
    </location>
</feature>
<organism evidence="6 7">
    <name type="scientific">Brevundimonas mediterranea</name>
    <dbReference type="NCBI Taxonomy" id="74329"/>
    <lineage>
        <taxon>Bacteria</taxon>
        <taxon>Pseudomonadati</taxon>
        <taxon>Pseudomonadota</taxon>
        <taxon>Alphaproteobacteria</taxon>
        <taxon>Caulobacterales</taxon>
        <taxon>Caulobacteraceae</taxon>
        <taxon>Brevundimonas</taxon>
    </lineage>
</organism>
<dbReference type="PROSITE" id="PS50850">
    <property type="entry name" value="MFS"/>
    <property type="match status" value="1"/>
</dbReference>
<accession>A0A7W6A4T4</accession>
<feature type="transmembrane region" description="Helical" evidence="4">
    <location>
        <begin position="12"/>
        <end position="36"/>
    </location>
</feature>
<dbReference type="GO" id="GO:0022857">
    <property type="term" value="F:transmembrane transporter activity"/>
    <property type="evidence" value="ECO:0007669"/>
    <property type="project" value="InterPro"/>
</dbReference>
<feature type="transmembrane region" description="Helical" evidence="4">
    <location>
        <begin position="324"/>
        <end position="350"/>
    </location>
</feature>
<protein>
    <submittedName>
        <fullName evidence="6">MFS family permease</fullName>
    </submittedName>
</protein>